<proteinExistence type="predicted"/>
<accession>A0AAJ1IGH0</accession>
<feature type="signal peptide" evidence="1">
    <location>
        <begin position="1"/>
        <end position="19"/>
    </location>
</feature>
<sequence>MKRLFSVLLLISAAYSGYADDFYESNILSMKLKTITNPAEAGTEFMLRISETEDGNELKLLYRGNELFSRTEIIKEGVKILEITEEGDNTTRLERENGIITSELFEKGDGNTELIEYFFTGRRLNEAVISLNGETEYIDSYFYTDEGRLLEVKRNYFVEKNPMVLSFIYNQGLLSRFWMTSDDRKNYIMFDSKGILLNELFGSENWNEKREYIRNPDGSREEVITNNNDGTTLRLSYDMKKRLYKSEFRDGKGLLVEDSEWIYRGEYLYKYTVRQELSLQVYIYDRDREGEIIKETFMKNGIIAQVTEYSDENDYTEILYRGGKAVLEIKYTDGVRTGTVQLQD</sequence>
<dbReference type="Proteomes" id="UP001221217">
    <property type="component" value="Unassembled WGS sequence"/>
</dbReference>
<gene>
    <name evidence="2" type="ORF">PQJ61_12030</name>
</gene>
<evidence type="ECO:0000256" key="1">
    <source>
        <dbReference type="SAM" id="SignalP"/>
    </source>
</evidence>
<keyword evidence="1" id="KW-0732">Signal</keyword>
<dbReference type="AlphaFoldDB" id="A0AAJ1IGH0"/>
<reference evidence="2 3" key="1">
    <citation type="submission" date="2022-12" db="EMBL/GenBank/DDBJ databases">
        <title>Metagenome assembled genome from gulf of manar.</title>
        <authorList>
            <person name="Kohli P."/>
            <person name="Pk S."/>
            <person name="Venkata Ramana C."/>
            <person name="Sasikala C."/>
        </authorList>
    </citation>
    <scope>NUCLEOTIDE SEQUENCE [LARGE SCALE GENOMIC DNA]</scope>
    <source>
        <strain evidence="2">JB008</strain>
    </source>
</reference>
<organism evidence="2 3">
    <name type="scientific">Candidatus Thalassospirochaeta sargassi</name>
    <dbReference type="NCBI Taxonomy" id="3119039"/>
    <lineage>
        <taxon>Bacteria</taxon>
        <taxon>Pseudomonadati</taxon>
        <taxon>Spirochaetota</taxon>
        <taxon>Spirochaetia</taxon>
        <taxon>Spirochaetales</taxon>
        <taxon>Spirochaetaceae</taxon>
        <taxon>Candidatus Thalassospirochaeta</taxon>
    </lineage>
</organism>
<evidence type="ECO:0000313" key="2">
    <source>
        <dbReference type="EMBL" id="MDC7227483.1"/>
    </source>
</evidence>
<dbReference type="EMBL" id="JAQQAL010000025">
    <property type="protein sequence ID" value="MDC7227483.1"/>
    <property type="molecule type" value="Genomic_DNA"/>
</dbReference>
<evidence type="ECO:0000313" key="3">
    <source>
        <dbReference type="Proteomes" id="UP001221217"/>
    </source>
</evidence>
<comment type="caution">
    <text evidence="2">The sequence shown here is derived from an EMBL/GenBank/DDBJ whole genome shotgun (WGS) entry which is preliminary data.</text>
</comment>
<name>A0AAJ1IGH0_9SPIO</name>
<feature type="chain" id="PRO_5042580818" evidence="1">
    <location>
        <begin position="20"/>
        <end position="344"/>
    </location>
</feature>
<protein>
    <submittedName>
        <fullName evidence="2">Uncharacterized protein</fullName>
    </submittedName>
</protein>